<feature type="compositionally biased region" description="Basic and acidic residues" evidence="1">
    <location>
        <begin position="116"/>
        <end position="133"/>
    </location>
</feature>
<dbReference type="PANTHER" id="PTHR19300">
    <property type="entry name" value="BETA-1,4-GALACTOSYLTRANSFERASE"/>
    <property type="match status" value="1"/>
</dbReference>
<dbReference type="InterPro" id="IPR029044">
    <property type="entry name" value="Nucleotide-diphossugar_trans"/>
</dbReference>
<dbReference type="GO" id="GO:0033842">
    <property type="term" value="F:N-acetyl-beta-glucosaminyl-derivative 4-beta-N-acetylgalactosaminyltransferase activity"/>
    <property type="evidence" value="ECO:0007669"/>
    <property type="project" value="TreeGrafter"/>
</dbReference>
<feature type="domain" description="Galactosyltransferase N-terminal" evidence="2">
    <location>
        <begin position="2"/>
        <end position="100"/>
    </location>
</feature>
<proteinExistence type="predicted"/>
<sequence length="133" mass="15647">MGGHWKPEICKARQRVAIIVPFRNRENHLPIFLQNLHPLLQKQQLDYTIFVVEQIKNQKFNRAKLMNVGFVEARKLYDWQCYIFHDVDLIPENDKNMYTCMVSTSSITNYTGGTSLEERPPSREADGEQHDDH</sequence>
<dbReference type="GO" id="GO:0008378">
    <property type="term" value="F:galactosyltransferase activity"/>
    <property type="evidence" value="ECO:0007669"/>
    <property type="project" value="TreeGrafter"/>
</dbReference>
<evidence type="ECO:0000313" key="3">
    <source>
        <dbReference type="EMBL" id="TMS38239.1"/>
    </source>
</evidence>
<dbReference type="GO" id="GO:0006688">
    <property type="term" value="P:glycosphingolipid biosynthetic process"/>
    <property type="evidence" value="ECO:0007669"/>
    <property type="project" value="TreeGrafter"/>
</dbReference>
<comment type="caution">
    <text evidence="3">The sequence shown here is derived from an EMBL/GenBank/DDBJ whole genome shotgun (WGS) entry which is preliminary data.</text>
</comment>
<protein>
    <recommendedName>
        <fullName evidence="2">Galactosyltransferase N-terminal domain-containing protein</fullName>
    </recommendedName>
</protein>
<dbReference type="GO" id="GO:0005975">
    <property type="term" value="P:carbohydrate metabolic process"/>
    <property type="evidence" value="ECO:0007669"/>
    <property type="project" value="InterPro"/>
</dbReference>
<dbReference type="GO" id="GO:0005794">
    <property type="term" value="C:Golgi apparatus"/>
    <property type="evidence" value="ECO:0007669"/>
    <property type="project" value="TreeGrafter"/>
</dbReference>
<dbReference type="Pfam" id="PF13733">
    <property type="entry name" value="Glyco_transf_7N"/>
    <property type="match status" value="1"/>
</dbReference>
<dbReference type="Proteomes" id="UP000298663">
    <property type="component" value="Chromosome X"/>
</dbReference>
<evidence type="ECO:0000313" key="4">
    <source>
        <dbReference type="Proteomes" id="UP000298663"/>
    </source>
</evidence>
<dbReference type="PRINTS" id="PR02050">
    <property type="entry name" value="B14GALTRFASE"/>
</dbReference>
<name>A0A4U8UZ69_STECR</name>
<gene>
    <name evidence="3" type="ORF">L596_005006</name>
</gene>
<dbReference type="STRING" id="34508.A0A4U8UZ69"/>
<accession>A0A4U8UZ69</accession>
<dbReference type="Gene3D" id="3.90.550.10">
    <property type="entry name" value="Spore Coat Polysaccharide Biosynthesis Protein SpsA, Chain A"/>
    <property type="match status" value="1"/>
</dbReference>
<dbReference type="EMBL" id="CM016762">
    <property type="protein sequence ID" value="TMS38239.1"/>
    <property type="molecule type" value="Genomic_DNA"/>
</dbReference>
<reference evidence="3 4" key="2">
    <citation type="journal article" date="2019" name="G3 (Bethesda)">
        <title>Hybrid Assembly of the Genome of the Entomopathogenic Nematode Steinernema carpocapsae Identifies the X-Chromosome.</title>
        <authorList>
            <person name="Serra L."/>
            <person name="Macchietto M."/>
            <person name="Macias-Munoz A."/>
            <person name="McGill C.J."/>
            <person name="Rodriguez I.M."/>
            <person name="Rodriguez B."/>
            <person name="Murad R."/>
            <person name="Mortazavi A."/>
        </authorList>
    </citation>
    <scope>NUCLEOTIDE SEQUENCE [LARGE SCALE GENOMIC DNA]</scope>
    <source>
        <strain evidence="3 4">ALL</strain>
    </source>
</reference>
<keyword evidence="4" id="KW-1185">Reference proteome</keyword>
<feature type="region of interest" description="Disordered" evidence="1">
    <location>
        <begin position="111"/>
        <end position="133"/>
    </location>
</feature>
<dbReference type="InterPro" id="IPR003859">
    <property type="entry name" value="Galactosyl_T"/>
</dbReference>
<dbReference type="PANTHER" id="PTHR19300:SF57">
    <property type="entry name" value="BETA-1,4-N-ACETYLGALACTOSAMINYLTRANSFERASE"/>
    <property type="match status" value="1"/>
</dbReference>
<dbReference type="EMBL" id="AZBU02000001">
    <property type="protein sequence ID" value="TMS38239.1"/>
    <property type="molecule type" value="Genomic_DNA"/>
</dbReference>
<dbReference type="OrthoDB" id="10038994at2759"/>
<reference evidence="3 4" key="1">
    <citation type="journal article" date="2015" name="Genome Biol.">
        <title>Comparative genomics of Steinernema reveals deeply conserved gene regulatory networks.</title>
        <authorList>
            <person name="Dillman A.R."/>
            <person name="Macchietto M."/>
            <person name="Porter C.F."/>
            <person name="Rogers A."/>
            <person name="Williams B."/>
            <person name="Antoshechkin I."/>
            <person name="Lee M.M."/>
            <person name="Goodwin Z."/>
            <person name="Lu X."/>
            <person name="Lewis E.E."/>
            <person name="Goodrich-Blair H."/>
            <person name="Stock S.P."/>
            <person name="Adams B.J."/>
            <person name="Sternberg P.W."/>
            <person name="Mortazavi A."/>
        </authorList>
    </citation>
    <scope>NUCLEOTIDE SEQUENCE [LARGE SCALE GENOMIC DNA]</scope>
    <source>
        <strain evidence="3 4">ALL</strain>
    </source>
</reference>
<organism evidence="3 4">
    <name type="scientific">Steinernema carpocapsae</name>
    <name type="common">Entomopathogenic nematode</name>
    <dbReference type="NCBI Taxonomy" id="34508"/>
    <lineage>
        <taxon>Eukaryota</taxon>
        <taxon>Metazoa</taxon>
        <taxon>Ecdysozoa</taxon>
        <taxon>Nematoda</taxon>
        <taxon>Chromadorea</taxon>
        <taxon>Rhabditida</taxon>
        <taxon>Tylenchina</taxon>
        <taxon>Panagrolaimomorpha</taxon>
        <taxon>Strongyloidoidea</taxon>
        <taxon>Steinernematidae</taxon>
        <taxon>Steinernema</taxon>
    </lineage>
</organism>
<evidence type="ECO:0000256" key="1">
    <source>
        <dbReference type="SAM" id="MobiDB-lite"/>
    </source>
</evidence>
<dbReference type="SUPFAM" id="SSF53448">
    <property type="entry name" value="Nucleotide-diphospho-sugar transferases"/>
    <property type="match status" value="1"/>
</dbReference>
<dbReference type="AlphaFoldDB" id="A0A4U8UZ69"/>
<evidence type="ECO:0000259" key="2">
    <source>
        <dbReference type="Pfam" id="PF13733"/>
    </source>
</evidence>
<dbReference type="InterPro" id="IPR027995">
    <property type="entry name" value="Galactosyl_T_N"/>
</dbReference>
<dbReference type="GO" id="GO:0016020">
    <property type="term" value="C:membrane"/>
    <property type="evidence" value="ECO:0007669"/>
    <property type="project" value="GOC"/>
</dbReference>